<dbReference type="RefSeq" id="WP_179750431.1">
    <property type="nucleotide sequence ID" value="NZ_JACCBU010000001.1"/>
</dbReference>
<proteinExistence type="predicted"/>
<dbReference type="Gene3D" id="3.20.20.100">
    <property type="entry name" value="NADP-dependent oxidoreductase domain"/>
    <property type="match status" value="1"/>
</dbReference>
<comment type="caution">
    <text evidence="3">The sequence shown here is derived from an EMBL/GenBank/DDBJ whole genome shotgun (WGS) entry which is preliminary data.</text>
</comment>
<dbReference type="GO" id="GO:0016491">
    <property type="term" value="F:oxidoreductase activity"/>
    <property type="evidence" value="ECO:0007669"/>
    <property type="project" value="UniProtKB-KW"/>
</dbReference>
<dbReference type="PRINTS" id="PR00069">
    <property type="entry name" value="ALDKETRDTASE"/>
</dbReference>
<sequence>MVTATRSLGRTDIKITPIGLGCMQFAGAGLIARLFYAPLEQPVVTEIVDAALRAGTGWFDTAEMYGRGRSERALTTALRDLGVAPGEVPIATKWSPGLRTAGSIVRTIDDRLAALQGYPIDLHQIHLPHGSFSSLTAQLKAMARLAREHKINSIGVSNFSARQLELAHSVLSQENLVLASNQVQINLLHRNIEKNGVLDVARRHGITLIAYSPLRSGLLTGRFHDQHDRSALLPFRRLVGGFDTRTLRRTAPLIKELERIGLAHGASASQVALAWLITFYGDTVVAIPGASKPSQATQAAEAMSLELSADELTRLDQLSRSAEA</sequence>
<gene>
    <name evidence="3" type="ORF">BKA15_002074</name>
</gene>
<dbReference type="Proteomes" id="UP000569914">
    <property type="component" value="Unassembled WGS sequence"/>
</dbReference>
<dbReference type="InterPro" id="IPR023210">
    <property type="entry name" value="NADP_OxRdtase_dom"/>
</dbReference>
<evidence type="ECO:0000259" key="2">
    <source>
        <dbReference type="Pfam" id="PF00248"/>
    </source>
</evidence>
<evidence type="ECO:0000313" key="3">
    <source>
        <dbReference type="EMBL" id="NYE70745.1"/>
    </source>
</evidence>
<accession>A0A7Y9I5M5</accession>
<dbReference type="InterPro" id="IPR050523">
    <property type="entry name" value="AKR_Detox_Biosynth"/>
</dbReference>
<keyword evidence="1" id="KW-0560">Oxidoreductase</keyword>
<dbReference type="InterPro" id="IPR020471">
    <property type="entry name" value="AKR"/>
</dbReference>
<feature type="domain" description="NADP-dependent oxidoreductase" evidence="2">
    <location>
        <begin position="17"/>
        <end position="319"/>
    </location>
</feature>
<dbReference type="EMBL" id="JACCBU010000001">
    <property type="protein sequence ID" value="NYE70745.1"/>
    <property type="molecule type" value="Genomic_DNA"/>
</dbReference>
<evidence type="ECO:0000313" key="4">
    <source>
        <dbReference type="Proteomes" id="UP000569914"/>
    </source>
</evidence>
<name>A0A7Y9I5M5_9ACTN</name>
<dbReference type="InterPro" id="IPR036812">
    <property type="entry name" value="NAD(P)_OxRdtase_dom_sf"/>
</dbReference>
<reference evidence="3 4" key="1">
    <citation type="submission" date="2020-07" db="EMBL/GenBank/DDBJ databases">
        <title>Sequencing the genomes of 1000 actinobacteria strains.</title>
        <authorList>
            <person name="Klenk H.-P."/>
        </authorList>
    </citation>
    <scope>NUCLEOTIDE SEQUENCE [LARGE SCALE GENOMIC DNA]</scope>
    <source>
        <strain evidence="3 4">DSM 22083</strain>
    </source>
</reference>
<organism evidence="3 4">
    <name type="scientific">Microlunatus parietis</name>
    <dbReference type="NCBI Taxonomy" id="682979"/>
    <lineage>
        <taxon>Bacteria</taxon>
        <taxon>Bacillati</taxon>
        <taxon>Actinomycetota</taxon>
        <taxon>Actinomycetes</taxon>
        <taxon>Propionibacteriales</taxon>
        <taxon>Propionibacteriaceae</taxon>
        <taxon>Microlunatus</taxon>
    </lineage>
</organism>
<protein>
    <submittedName>
        <fullName evidence="3">Aryl-alcohol dehydrogenase-like predicted oxidoreductase</fullName>
    </submittedName>
</protein>
<dbReference type="PANTHER" id="PTHR43364:SF4">
    <property type="entry name" value="NAD(P)-LINKED OXIDOREDUCTASE SUPERFAMILY PROTEIN"/>
    <property type="match status" value="1"/>
</dbReference>
<keyword evidence="4" id="KW-1185">Reference proteome</keyword>
<dbReference type="Pfam" id="PF00248">
    <property type="entry name" value="Aldo_ket_red"/>
    <property type="match status" value="1"/>
</dbReference>
<dbReference type="PANTHER" id="PTHR43364">
    <property type="entry name" value="NADH-SPECIFIC METHYLGLYOXAL REDUCTASE-RELATED"/>
    <property type="match status" value="1"/>
</dbReference>
<dbReference type="SUPFAM" id="SSF51430">
    <property type="entry name" value="NAD(P)-linked oxidoreductase"/>
    <property type="match status" value="1"/>
</dbReference>
<evidence type="ECO:0000256" key="1">
    <source>
        <dbReference type="ARBA" id="ARBA00023002"/>
    </source>
</evidence>
<dbReference type="AlphaFoldDB" id="A0A7Y9I5M5"/>